<dbReference type="InterPro" id="IPR036915">
    <property type="entry name" value="Cyclin-like_sf"/>
</dbReference>
<dbReference type="InterPro" id="IPR013922">
    <property type="entry name" value="Cyclin_PHO80-like"/>
</dbReference>
<evidence type="ECO:0000313" key="2">
    <source>
        <dbReference type="Proteomes" id="UP000242146"/>
    </source>
</evidence>
<name>A0A1X2GYH8_9FUNG</name>
<evidence type="ECO:0000313" key="1">
    <source>
        <dbReference type="EMBL" id="ORX63072.1"/>
    </source>
</evidence>
<dbReference type="Proteomes" id="UP000242146">
    <property type="component" value="Unassembled WGS sequence"/>
</dbReference>
<dbReference type="Gene3D" id="1.10.472.10">
    <property type="entry name" value="Cyclin-like"/>
    <property type="match status" value="1"/>
</dbReference>
<dbReference type="GO" id="GO:0019901">
    <property type="term" value="F:protein kinase binding"/>
    <property type="evidence" value="ECO:0007669"/>
    <property type="project" value="InterPro"/>
</dbReference>
<dbReference type="GO" id="GO:0016538">
    <property type="term" value="F:cyclin-dependent protein serine/threonine kinase regulator activity"/>
    <property type="evidence" value="ECO:0007669"/>
    <property type="project" value="TreeGrafter"/>
</dbReference>
<dbReference type="PANTHER" id="PTHR15615:SF94">
    <property type="entry name" value="PHO85 CYCLIN-6-RELATED"/>
    <property type="match status" value="1"/>
</dbReference>
<sequence>MPSATFYHQRFDLVHHPVKETIAMLTGLLEKITKTNDRIQRSHPPSSLTCFHARAIPSIDIGAYLLRILKYCPCANECFLSLLVYFDRMARNVTQLRLDSWNVHRLLIAGIMVSSKFFSDVYYTNTRYAKVGGLPVKELNALELEFLRMNDFILNIQVEELQRYGDQLLLHHQRELFLRHLDDHKPATLDTHDRFSSHDLHPRLRLPTPPLVDDH</sequence>
<protein>
    <submittedName>
        <fullName evidence="1">Cyclin-domain-containing protein</fullName>
    </submittedName>
</protein>
<dbReference type="SUPFAM" id="SSF47954">
    <property type="entry name" value="Cyclin-like"/>
    <property type="match status" value="1"/>
</dbReference>
<dbReference type="GO" id="GO:0000307">
    <property type="term" value="C:cyclin-dependent protein kinase holoenzyme complex"/>
    <property type="evidence" value="ECO:0007669"/>
    <property type="project" value="TreeGrafter"/>
</dbReference>
<organism evidence="1 2">
    <name type="scientific">Hesseltinella vesiculosa</name>
    <dbReference type="NCBI Taxonomy" id="101127"/>
    <lineage>
        <taxon>Eukaryota</taxon>
        <taxon>Fungi</taxon>
        <taxon>Fungi incertae sedis</taxon>
        <taxon>Mucoromycota</taxon>
        <taxon>Mucoromycotina</taxon>
        <taxon>Mucoromycetes</taxon>
        <taxon>Mucorales</taxon>
        <taxon>Cunninghamellaceae</taxon>
        <taxon>Hesseltinella</taxon>
    </lineage>
</organism>
<dbReference type="AlphaFoldDB" id="A0A1X2GYH8"/>
<dbReference type="OrthoDB" id="1060854at2759"/>
<proteinExistence type="predicted"/>
<dbReference type="GO" id="GO:0005634">
    <property type="term" value="C:nucleus"/>
    <property type="evidence" value="ECO:0007669"/>
    <property type="project" value="TreeGrafter"/>
</dbReference>
<dbReference type="EMBL" id="MCGT01000001">
    <property type="protein sequence ID" value="ORX63072.1"/>
    <property type="molecule type" value="Genomic_DNA"/>
</dbReference>
<accession>A0A1X2GYH8</accession>
<dbReference type="CDD" id="cd20558">
    <property type="entry name" value="CYCLIN_ScPCL7-like"/>
    <property type="match status" value="1"/>
</dbReference>
<comment type="caution">
    <text evidence="1">The sequence shown here is derived from an EMBL/GenBank/DDBJ whole genome shotgun (WGS) entry which is preliminary data.</text>
</comment>
<dbReference type="PANTHER" id="PTHR15615">
    <property type="match status" value="1"/>
</dbReference>
<keyword evidence="2" id="KW-1185">Reference proteome</keyword>
<dbReference type="Pfam" id="PF08613">
    <property type="entry name" value="Cyclin"/>
    <property type="match status" value="1"/>
</dbReference>
<reference evidence="1 2" key="1">
    <citation type="submission" date="2016-07" db="EMBL/GenBank/DDBJ databases">
        <title>Pervasive Adenine N6-methylation of Active Genes in Fungi.</title>
        <authorList>
            <consortium name="DOE Joint Genome Institute"/>
            <person name="Mondo S.J."/>
            <person name="Dannebaum R.O."/>
            <person name="Kuo R.C."/>
            <person name="Labutti K."/>
            <person name="Haridas S."/>
            <person name="Kuo A."/>
            <person name="Salamov A."/>
            <person name="Ahrendt S.R."/>
            <person name="Lipzen A."/>
            <person name="Sullivan W."/>
            <person name="Andreopoulos W.B."/>
            <person name="Clum A."/>
            <person name="Lindquist E."/>
            <person name="Daum C."/>
            <person name="Ramamoorthy G.K."/>
            <person name="Gryganskyi A."/>
            <person name="Culley D."/>
            <person name="Magnuson J.K."/>
            <person name="James T.Y."/>
            <person name="O'Malley M.A."/>
            <person name="Stajich J.E."/>
            <person name="Spatafora J.W."/>
            <person name="Visel A."/>
            <person name="Grigoriev I.V."/>
        </authorList>
    </citation>
    <scope>NUCLEOTIDE SEQUENCE [LARGE SCALE GENOMIC DNA]</scope>
    <source>
        <strain evidence="1 2">NRRL 3301</strain>
    </source>
</reference>
<dbReference type="STRING" id="101127.A0A1X2GYH8"/>
<gene>
    <name evidence="1" type="ORF">DM01DRAFT_1331155</name>
</gene>